<keyword evidence="11" id="KW-1185">Reference proteome</keyword>
<dbReference type="Proteomes" id="UP000053611">
    <property type="component" value="Unassembled WGS sequence"/>
</dbReference>
<name>A0A0J0XG30_9TREE</name>
<evidence type="ECO:0000256" key="4">
    <source>
        <dbReference type="ARBA" id="ARBA00022729"/>
    </source>
</evidence>
<evidence type="ECO:0000256" key="1">
    <source>
        <dbReference type="ARBA" id="ARBA00004609"/>
    </source>
</evidence>
<protein>
    <recommendedName>
        <fullName evidence="9">Copper acquisition factor BIM1-like domain-containing protein</fullName>
    </recommendedName>
</protein>
<dbReference type="OrthoDB" id="2587363at2759"/>
<keyword evidence="5 8" id="KW-0472">Membrane</keyword>
<evidence type="ECO:0000256" key="5">
    <source>
        <dbReference type="ARBA" id="ARBA00023136"/>
    </source>
</evidence>
<evidence type="ECO:0000259" key="9">
    <source>
        <dbReference type="Pfam" id="PF20238"/>
    </source>
</evidence>
<dbReference type="AlphaFoldDB" id="A0A0J0XG30"/>
<keyword evidence="3" id="KW-0336">GPI-anchor</keyword>
<keyword evidence="6" id="KW-0325">Glycoprotein</keyword>
<gene>
    <name evidence="10" type="ORF">CC85DRAFT_287910</name>
</gene>
<evidence type="ECO:0000256" key="8">
    <source>
        <dbReference type="SAM" id="Phobius"/>
    </source>
</evidence>
<feature type="domain" description="Copper acquisition factor BIM1-like" evidence="9">
    <location>
        <begin position="19"/>
        <end position="167"/>
    </location>
</feature>
<keyword evidence="2" id="KW-1003">Cell membrane</keyword>
<feature type="transmembrane region" description="Helical" evidence="8">
    <location>
        <begin position="217"/>
        <end position="239"/>
    </location>
</feature>
<sequence length="269" mass="29104">MPALESRYAANVQEDAPSAISFIFPEGREPVKGETHKQPCGGSVNGPLTKYPLKGGKLSFGQHEATDNVNFLWSKYIVNDGGDDYEFKTYGEYTVSDLSSGHYCANGPDFAAQGFKAGDKATLMVVFQKDGAPIKNKGFTKRWWFQCADVELVDNWTEPEDFMCGNYYSTNETRVLDAERSMEFTVSPDSRPNGARDLARADARGTLPADDMPAAKAGGIGAGVTAGVFLLALGALWAFGALRFGRKKSVAIRDDASSASSVPVKQVRN</sequence>
<reference evidence="10 11" key="1">
    <citation type="submission" date="2015-03" db="EMBL/GenBank/DDBJ databases">
        <title>Genomics and transcriptomics of the oil-accumulating basidiomycete yeast T. oleaginosus allow insights into substrate utilization and the diverse evolutionary trajectories of mating systems in fungi.</title>
        <authorList>
            <consortium name="DOE Joint Genome Institute"/>
            <person name="Kourist R."/>
            <person name="Kracht O."/>
            <person name="Bracharz F."/>
            <person name="Lipzen A."/>
            <person name="Nolan M."/>
            <person name="Ohm R."/>
            <person name="Grigoriev I."/>
            <person name="Sun S."/>
            <person name="Heitman J."/>
            <person name="Bruck T."/>
            <person name="Nowrousian M."/>
        </authorList>
    </citation>
    <scope>NUCLEOTIDE SEQUENCE [LARGE SCALE GENOMIC DNA]</scope>
    <source>
        <strain evidence="10 11">IBC0246</strain>
    </source>
</reference>
<evidence type="ECO:0000313" key="11">
    <source>
        <dbReference type="Proteomes" id="UP000053611"/>
    </source>
</evidence>
<dbReference type="EMBL" id="KQ087243">
    <property type="protein sequence ID" value="KLT40033.1"/>
    <property type="molecule type" value="Genomic_DNA"/>
</dbReference>
<dbReference type="STRING" id="879819.A0A0J0XG30"/>
<dbReference type="PANTHER" id="PTHR34992">
    <property type="entry name" value="HYPHAL ANASTAMOSIS-7 PROTEIN"/>
    <property type="match status" value="1"/>
</dbReference>
<proteinExistence type="predicted"/>
<accession>A0A0J0XG30</accession>
<dbReference type="InterPro" id="IPR046530">
    <property type="entry name" value="BIM1-like_dom"/>
</dbReference>
<dbReference type="PANTHER" id="PTHR34992:SF5">
    <property type="entry name" value="ANCHORED PROTEIN, PUTATIVE (AFU_ORTHOLOGUE AFUA_6G02800)-RELATED"/>
    <property type="match status" value="1"/>
</dbReference>
<dbReference type="Pfam" id="PF20238">
    <property type="entry name" value="BIM1-like_dom"/>
    <property type="match status" value="1"/>
</dbReference>
<dbReference type="GeneID" id="28984671"/>
<organism evidence="10 11">
    <name type="scientific">Cutaneotrichosporon oleaginosum</name>
    <dbReference type="NCBI Taxonomy" id="879819"/>
    <lineage>
        <taxon>Eukaryota</taxon>
        <taxon>Fungi</taxon>
        <taxon>Dikarya</taxon>
        <taxon>Basidiomycota</taxon>
        <taxon>Agaricomycotina</taxon>
        <taxon>Tremellomycetes</taxon>
        <taxon>Trichosporonales</taxon>
        <taxon>Trichosporonaceae</taxon>
        <taxon>Cutaneotrichosporon</taxon>
    </lineage>
</organism>
<keyword evidence="7" id="KW-0449">Lipoprotein</keyword>
<evidence type="ECO:0000256" key="6">
    <source>
        <dbReference type="ARBA" id="ARBA00023180"/>
    </source>
</evidence>
<evidence type="ECO:0000256" key="7">
    <source>
        <dbReference type="ARBA" id="ARBA00023288"/>
    </source>
</evidence>
<keyword evidence="4" id="KW-0732">Signal</keyword>
<keyword evidence="8" id="KW-1133">Transmembrane helix</keyword>
<dbReference type="GO" id="GO:0098552">
    <property type="term" value="C:side of membrane"/>
    <property type="evidence" value="ECO:0007669"/>
    <property type="project" value="UniProtKB-KW"/>
</dbReference>
<evidence type="ECO:0000256" key="3">
    <source>
        <dbReference type="ARBA" id="ARBA00022622"/>
    </source>
</evidence>
<dbReference type="InterPro" id="IPR046936">
    <property type="entry name" value="BIM1-like"/>
</dbReference>
<evidence type="ECO:0000256" key="2">
    <source>
        <dbReference type="ARBA" id="ARBA00022475"/>
    </source>
</evidence>
<evidence type="ECO:0000313" key="10">
    <source>
        <dbReference type="EMBL" id="KLT40033.1"/>
    </source>
</evidence>
<comment type="subcellular location">
    <subcellularLocation>
        <location evidence="1">Cell membrane</location>
        <topology evidence="1">Lipid-anchor</topology>
        <topology evidence="1">GPI-anchor</topology>
    </subcellularLocation>
</comment>
<dbReference type="RefSeq" id="XP_018276524.1">
    <property type="nucleotide sequence ID" value="XM_018424068.1"/>
</dbReference>
<keyword evidence="8" id="KW-0812">Transmembrane</keyword>
<dbReference type="GO" id="GO:0005886">
    <property type="term" value="C:plasma membrane"/>
    <property type="evidence" value="ECO:0007669"/>
    <property type="project" value="UniProtKB-SubCell"/>
</dbReference>